<dbReference type="EMBL" id="SJZJ01000024">
    <property type="protein sequence ID" value="TCJ22299.1"/>
    <property type="molecule type" value="Genomic_DNA"/>
</dbReference>
<evidence type="ECO:0000313" key="3">
    <source>
        <dbReference type="EMBL" id="TCJ22299.1"/>
    </source>
</evidence>
<evidence type="ECO:0000256" key="1">
    <source>
        <dbReference type="SAM" id="MobiDB-lite"/>
    </source>
</evidence>
<feature type="signal peptide" evidence="2">
    <location>
        <begin position="1"/>
        <end position="22"/>
    </location>
</feature>
<reference evidence="3 4" key="1">
    <citation type="submission" date="2019-03" db="EMBL/GenBank/DDBJ databases">
        <authorList>
            <person name="Kim M.K.M."/>
        </authorList>
    </citation>
    <scope>NUCLEOTIDE SEQUENCE [LARGE SCALE GENOMIC DNA]</scope>
    <source>
        <strain evidence="3 4">18JY15-6</strain>
    </source>
</reference>
<evidence type="ECO:0000313" key="4">
    <source>
        <dbReference type="Proteomes" id="UP000295453"/>
    </source>
</evidence>
<proteinExistence type="predicted"/>
<dbReference type="OrthoDB" id="3783788at2"/>
<comment type="caution">
    <text evidence="3">The sequence shown here is derived from an EMBL/GenBank/DDBJ whole genome shotgun (WGS) entry which is preliminary data.</text>
</comment>
<feature type="region of interest" description="Disordered" evidence="1">
    <location>
        <begin position="159"/>
        <end position="189"/>
    </location>
</feature>
<dbReference type="PROSITE" id="PS51257">
    <property type="entry name" value="PROKAR_LIPOPROTEIN"/>
    <property type="match status" value="1"/>
</dbReference>
<gene>
    <name evidence="3" type="ORF">EPD65_13250</name>
</gene>
<accession>A0A4R1BWB3</accession>
<protein>
    <submittedName>
        <fullName evidence="3">Uncharacterized protein</fullName>
    </submittedName>
</protein>
<dbReference type="RefSeq" id="WP_131584896.1">
    <property type="nucleotide sequence ID" value="NZ_SJZJ01000024.1"/>
</dbReference>
<sequence>MIARTTCLLLAGVLLTGCASEAVGEKDTGDGRLAMVSGRDDHGFVDVDMVPVYDVANGSHQVGRIHDGTLVRVVERDHTAMRVTTLEGPSVTGWLDDFYLRGQFHLVGAPPLCGATIGATPVDGGRQVVAYALKDTRVLVETLPDPAEKQREVRGWAARSELRELPPQGKNCAADPPGSKHVHTLPAPR</sequence>
<keyword evidence="2" id="KW-0732">Signal</keyword>
<dbReference type="AlphaFoldDB" id="A0A4R1BWB3"/>
<feature type="chain" id="PRO_5020830225" evidence="2">
    <location>
        <begin position="23"/>
        <end position="189"/>
    </location>
</feature>
<organism evidence="3 4">
    <name type="scientific">Nocardioides jejuensis</name>
    <dbReference type="NCBI Taxonomy" id="2502782"/>
    <lineage>
        <taxon>Bacteria</taxon>
        <taxon>Bacillati</taxon>
        <taxon>Actinomycetota</taxon>
        <taxon>Actinomycetes</taxon>
        <taxon>Propionibacteriales</taxon>
        <taxon>Nocardioidaceae</taxon>
        <taxon>Nocardioides</taxon>
    </lineage>
</organism>
<keyword evidence="4" id="KW-1185">Reference proteome</keyword>
<name>A0A4R1BWB3_9ACTN</name>
<dbReference type="Proteomes" id="UP000295453">
    <property type="component" value="Unassembled WGS sequence"/>
</dbReference>
<evidence type="ECO:0000256" key="2">
    <source>
        <dbReference type="SAM" id="SignalP"/>
    </source>
</evidence>